<evidence type="ECO:0000256" key="1">
    <source>
        <dbReference type="SAM" id="SignalP"/>
    </source>
</evidence>
<dbReference type="GeneID" id="43601961"/>
<dbReference type="OrthoDB" id="3538623at2759"/>
<protein>
    <submittedName>
        <fullName evidence="2">Uncharacterized protein</fullName>
    </submittedName>
</protein>
<comment type="caution">
    <text evidence="2">The sequence shown here is derived from an EMBL/GenBank/DDBJ whole genome shotgun (WGS) entry which is preliminary data.</text>
</comment>
<reference evidence="2 3" key="1">
    <citation type="journal article" date="2018" name="IMA Fungus">
        <title>IMA Genome-F 9: Draft genome sequence of Annulohypoxylon stygium, Aspergillus mulundensis, Berkeleyomyces basicola (syn. Thielaviopsis basicola), Ceratocystis smalleyi, two Cercospora beticola strains, Coleophoma cylindrospora, Fusarium fracticaudum, Phialophora cf. hyalina, and Morchella septimelata.</title>
        <authorList>
            <person name="Wingfield B.D."/>
            <person name="Bills G.F."/>
            <person name="Dong Y."/>
            <person name="Huang W."/>
            <person name="Nel W.J."/>
            <person name="Swalarsk-Parry B.S."/>
            <person name="Vaghefi N."/>
            <person name="Wilken P.M."/>
            <person name="An Z."/>
            <person name="de Beer Z.W."/>
            <person name="De Vos L."/>
            <person name="Chen L."/>
            <person name="Duong T.A."/>
            <person name="Gao Y."/>
            <person name="Hammerbacher A."/>
            <person name="Kikkert J.R."/>
            <person name="Li Y."/>
            <person name="Li H."/>
            <person name="Li K."/>
            <person name="Li Q."/>
            <person name="Liu X."/>
            <person name="Ma X."/>
            <person name="Naidoo K."/>
            <person name="Pethybridge S.J."/>
            <person name="Sun J."/>
            <person name="Steenkamp E.T."/>
            <person name="van der Nest M.A."/>
            <person name="van Wyk S."/>
            <person name="Wingfield M.J."/>
            <person name="Xiong C."/>
            <person name="Yue Q."/>
            <person name="Zhang X."/>
        </authorList>
    </citation>
    <scope>NUCLEOTIDE SEQUENCE [LARGE SCALE GENOMIC DNA]</scope>
    <source>
        <strain evidence="2 3">BP 5553</strain>
    </source>
</reference>
<proteinExistence type="predicted"/>
<sequence>MHLPLYLSILLTASAVHVPLQPRVNACDAAIQDNEGDELTAPTSDRTAGIGAEFESPFFYLMNAACNTIGRSGKLHAEYILNGQNIKVGTGDATRAGAAAAADLIAWQPWNGADTDNIDVANSKCNPWSIGSPSKGTKPEDVEWDAQITAPMPLEALYSLMKEDLADILPPERNILAGSETARAGNPDAGNLFVVTDQYFQSNTNGINQSKVSDDVLGFCSLVLSYAKGAHYPLGRDQSPKLMLPFMPRTEFNTIFQQVKSKIPGDLFTLFNSLACYKTEDGNVKIDGIYCSGSLAKPVSNNNFGRLTFKNSAASVNIKTWIQGIGSGTGAKDALSVFDESIDGSIGGLKTATEKMYNSQRSVPLFEFRDLIDTHSTTEFEIFMGRVDTAVQALHRTFANPPQRKKRDVPASCYMTSAATGTGSATSSVPVSITPAPTPSGELHNEDPDQGINQAFCLCDKCGLVAGCTPTAAPSPTIAAWVGNLSTIDIGNAEDGNGGKDLATEMFGKLKAMCSGSTCKGDHAEMDNVEAAIADGEEPLKPAMYLQDATFTSQAVLEKMLSVGISSWVSALNDPTLKLCKNVTYEADADETGLGCGKGPIPTSRLRRKVRRDDGAVLWERGGLVAEQSRLAQRCLDNCDRPVVCHYEARMCSAPNEITVVMAGAGDPYANRLNIGVTLDASGHGFLCEEITAALTAAVVLLAPELLGVDALEGVELEAVCGIIHDPSSIIDNLKEPLKVSRRAPKAVPA</sequence>
<accession>A0A370TDW6</accession>
<evidence type="ECO:0000313" key="3">
    <source>
        <dbReference type="Proteomes" id="UP000254866"/>
    </source>
</evidence>
<keyword evidence="3" id="KW-1185">Reference proteome</keyword>
<dbReference type="AlphaFoldDB" id="A0A370TDW6"/>
<dbReference type="EMBL" id="NPIC01000010">
    <property type="protein sequence ID" value="RDL32656.1"/>
    <property type="molecule type" value="Genomic_DNA"/>
</dbReference>
<evidence type="ECO:0000313" key="2">
    <source>
        <dbReference type="EMBL" id="RDL32656.1"/>
    </source>
</evidence>
<organism evidence="2 3">
    <name type="scientific">Venustampulla echinocandica</name>
    <dbReference type="NCBI Taxonomy" id="2656787"/>
    <lineage>
        <taxon>Eukaryota</taxon>
        <taxon>Fungi</taxon>
        <taxon>Dikarya</taxon>
        <taxon>Ascomycota</taxon>
        <taxon>Pezizomycotina</taxon>
        <taxon>Leotiomycetes</taxon>
        <taxon>Helotiales</taxon>
        <taxon>Pleuroascaceae</taxon>
        <taxon>Venustampulla</taxon>
    </lineage>
</organism>
<feature type="chain" id="PRO_5016918202" evidence="1">
    <location>
        <begin position="16"/>
        <end position="750"/>
    </location>
</feature>
<feature type="signal peptide" evidence="1">
    <location>
        <begin position="1"/>
        <end position="15"/>
    </location>
</feature>
<name>A0A370TDW6_9HELO</name>
<dbReference type="RefSeq" id="XP_031866378.1">
    <property type="nucleotide sequence ID" value="XM_032017735.1"/>
</dbReference>
<keyword evidence="1" id="KW-0732">Signal</keyword>
<dbReference type="Proteomes" id="UP000254866">
    <property type="component" value="Unassembled WGS sequence"/>
</dbReference>
<gene>
    <name evidence="2" type="ORF">BP5553_09112</name>
</gene>